<feature type="region of interest" description="Disordered" evidence="1">
    <location>
        <begin position="50"/>
        <end position="72"/>
    </location>
</feature>
<dbReference type="GeneID" id="5723281"/>
<sequence>MNWDSCPASPSTPPAASPAGCLMGACTAAAGGAGGSIRARSSSAGGSTSCSAAASGALAPQKKTKKRVRTVPPCKGCGSQLKHAQYFVHLKDIQLRGTCRGKAATVADEPGAPPAAGNTSSGTSSGSRSRQSECGTAATRPATKQDRPPVHKSATFTAAKRPTAPPAAFAQPALLPLPLKDTPMFASAAATSTATVAPAAMAVSAVLPPPQLPQLQRPFAWQAPQPQPFVWRQQQQQQQQPQALLAPQPRPVCVASAADDDEDKDLDSFLAAVFANELAAGPFDDTACPASANAAADGGGSFAPLLLPHAASPALPDAAANGLPLAWLPAEGNVEEEVFQSGGFAMEVEVLELAAELAAAVPCSPGSTSGCSSGGCSSGGSSGGSSGCSSGCSTNSGGAACPDGAWAYGYCC</sequence>
<evidence type="ECO:0000313" key="3">
    <source>
        <dbReference type="Proteomes" id="UP000006906"/>
    </source>
</evidence>
<keyword evidence="3" id="KW-1185">Reference proteome</keyword>
<name>A0A2K3DT01_CHLRE</name>
<proteinExistence type="predicted"/>
<protein>
    <submittedName>
        <fullName evidence="2">Uncharacterized protein</fullName>
    </submittedName>
</protein>
<dbReference type="AlphaFoldDB" id="A0A2K3DT01"/>
<feature type="compositionally biased region" description="Low complexity" evidence="1">
    <location>
        <begin position="154"/>
        <end position="165"/>
    </location>
</feature>
<dbReference type="EMBL" id="CM008966">
    <property type="protein sequence ID" value="PNW83665.1"/>
    <property type="molecule type" value="Genomic_DNA"/>
</dbReference>
<dbReference type="Gramene" id="PNW83665">
    <property type="protein sequence ID" value="PNW83665"/>
    <property type="gene ID" value="CHLRE_05g238400v5"/>
</dbReference>
<evidence type="ECO:0000313" key="2">
    <source>
        <dbReference type="EMBL" id="PNW83665.1"/>
    </source>
</evidence>
<dbReference type="PaxDb" id="3055-EDO99873"/>
<dbReference type="OrthoDB" id="10660336at2759"/>
<dbReference type="Proteomes" id="UP000006906">
    <property type="component" value="Chromosome 5"/>
</dbReference>
<dbReference type="RefSeq" id="XP_042924882.1">
    <property type="nucleotide sequence ID" value="XM_043062318.1"/>
</dbReference>
<accession>A0A2K3DT01</accession>
<evidence type="ECO:0000256" key="1">
    <source>
        <dbReference type="SAM" id="MobiDB-lite"/>
    </source>
</evidence>
<reference evidence="2 3" key="1">
    <citation type="journal article" date="2007" name="Science">
        <title>The Chlamydomonas genome reveals the evolution of key animal and plant functions.</title>
        <authorList>
            <person name="Merchant S.S."/>
            <person name="Prochnik S.E."/>
            <person name="Vallon O."/>
            <person name="Harris E.H."/>
            <person name="Karpowicz S.J."/>
            <person name="Witman G.B."/>
            <person name="Terry A."/>
            <person name="Salamov A."/>
            <person name="Fritz-Laylin L.K."/>
            <person name="Marechal-Drouard L."/>
            <person name="Marshall W.F."/>
            <person name="Qu L.H."/>
            <person name="Nelson D.R."/>
            <person name="Sanderfoot A.A."/>
            <person name="Spalding M.H."/>
            <person name="Kapitonov V.V."/>
            <person name="Ren Q."/>
            <person name="Ferris P."/>
            <person name="Lindquist E."/>
            <person name="Shapiro H."/>
            <person name="Lucas S.M."/>
            <person name="Grimwood J."/>
            <person name="Schmutz J."/>
            <person name="Cardol P."/>
            <person name="Cerutti H."/>
            <person name="Chanfreau G."/>
            <person name="Chen C.L."/>
            <person name="Cognat V."/>
            <person name="Croft M.T."/>
            <person name="Dent R."/>
            <person name="Dutcher S."/>
            <person name="Fernandez E."/>
            <person name="Fukuzawa H."/>
            <person name="Gonzalez-Ballester D."/>
            <person name="Gonzalez-Halphen D."/>
            <person name="Hallmann A."/>
            <person name="Hanikenne M."/>
            <person name="Hippler M."/>
            <person name="Inwood W."/>
            <person name="Jabbari K."/>
            <person name="Kalanon M."/>
            <person name="Kuras R."/>
            <person name="Lefebvre P.A."/>
            <person name="Lemaire S.D."/>
            <person name="Lobanov A.V."/>
            <person name="Lohr M."/>
            <person name="Manuell A."/>
            <person name="Meier I."/>
            <person name="Mets L."/>
            <person name="Mittag M."/>
            <person name="Mittelmeier T."/>
            <person name="Moroney J.V."/>
            <person name="Moseley J."/>
            <person name="Napoli C."/>
            <person name="Nedelcu A.M."/>
            <person name="Niyogi K."/>
            <person name="Novoselov S.V."/>
            <person name="Paulsen I.T."/>
            <person name="Pazour G."/>
            <person name="Purton S."/>
            <person name="Ral J.P."/>
            <person name="Riano-Pachon D.M."/>
            <person name="Riekhof W."/>
            <person name="Rymarquis L."/>
            <person name="Schroda M."/>
            <person name="Stern D."/>
            <person name="Umen J."/>
            <person name="Willows R."/>
            <person name="Wilson N."/>
            <person name="Zimmer S.L."/>
            <person name="Allmer J."/>
            <person name="Balk J."/>
            <person name="Bisova K."/>
            <person name="Chen C.J."/>
            <person name="Elias M."/>
            <person name="Gendler K."/>
            <person name="Hauser C."/>
            <person name="Lamb M.R."/>
            <person name="Ledford H."/>
            <person name="Long J.C."/>
            <person name="Minagawa J."/>
            <person name="Page M.D."/>
            <person name="Pan J."/>
            <person name="Pootakham W."/>
            <person name="Roje S."/>
            <person name="Rose A."/>
            <person name="Stahlberg E."/>
            <person name="Terauchi A.M."/>
            <person name="Yang P."/>
            <person name="Ball S."/>
            <person name="Bowler C."/>
            <person name="Dieckmann C.L."/>
            <person name="Gladyshev V.N."/>
            <person name="Green P."/>
            <person name="Jorgensen R."/>
            <person name="Mayfield S."/>
            <person name="Mueller-Roeber B."/>
            <person name="Rajamani S."/>
            <person name="Sayre R.T."/>
            <person name="Brokstein P."/>
            <person name="Dubchak I."/>
            <person name="Goodstein D."/>
            <person name="Hornick L."/>
            <person name="Huang Y.W."/>
            <person name="Jhaveri J."/>
            <person name="Luo Y."/>
            <person name="Martinez D."/>
            <person name="Ngau W.C."/>
            <person name="Otillar B."/>
            <person name="Poliakov A."/>
            <person name="Porter A."/>
            <person name="Szajkowski L."/>
            <person name="Werner G."/>
            <person name="Zhou K."/>
            <person name="Grigoriev I.V."/>
            <person name="Rokhsar D.S."/>
            <person name="Grossman A.R."/>
        </authorList>
    </citation>
    <scope>NUCLEOTIDE SEQUENCE [LARGE SCALE GENOMIC DNA]</scope>
    <source>
        <strain evidence="3">CC-503</strain>
    </source>
</reference>
<feature type="region of interest" description="Disordered" evidence="1">
    <location>
        <begin position="105"/>
        <end position="165"/>
    </location>
</feature>
<dbReference type="KEGG" id="cre:CHLRE_05g238400v5"/>
<gene>
    <name evidence="2" type="ORF">CHLRE_05g238400v5</name>
</gene>
<organism evidence="2 3">
    <name type="scientific">Chlamydomonas reinhardtii</name>
    <name type="common">Chlamydomonas smithii</name>
    <dbReference type="NCBI Taxonomy" id="3055"/>
    <lineage>
        <taxon>Eukaryota</taxon>
        <taxon>Viridiplantae</taxon>
        <taxon>Chlorophyta</taxon>
        <taxon>core chlorophytes</taxon>
        <taxon>Chlorophyceae</taxon>
        <taxon>CS clade</taxon>
        <taxon>Chlamydomonadales</taxon>
        <taxon>Chlamydomonadaceae</taxon>
        <taxon>Chlamydomonas</taxon>
    </lineage>
</organism>
<dbReference type="InParanoid" id="A0A2K3DT01"/>
<feature type="compositionally biased region" description="Low complexity" evidence="1">
    <location>
        <begin position="119"/>
        <end position="129"/>
    </location>
</feature>